<dbReference type="Proteomes" id="UP000062973">
    <property type="component" value="Chromosome"/>
</dbReference>
<keyword evidence="1" id="KW-0472">Membrane</keyword>
<dbReference type="HOGENOM" id="CLU_607857_0_0_11"/>
<feature type="transmembrane region" description="Helical" evidence="1">
    <location>
        <begin position="81"/>
        <end position="103"/>
    </location>
</feature>
<dbReference type="AlphaFoldDB" id="A0A076MJA9"/>
<evidence type="ECO:0000313" key="3">
    <source>
        <dbReference type="Proteomes" id="UP000062973"/>
    </source>
</evidence>
<evidence type="ECO:0000256" key="1">
    <source>
        <dbReference type="SAM" id="Phobius"/>
    </source>
</evidence>
<feature type="transmembrane region" description="Helical" evidence="1">
    <location>
        <begin position="328"/>
        <end position="344"/>
    </location>
</feature>
<feature type="transmembrane region" description="Helical" evidence="1">
    <location>
        <begin position="168"/>
        <end position="191"/>
    </location>
</feature>
<dbReference type="EMBL" id="CP009110">
    <property type="protein sequence ID" value="AIJ20834.1"/>
    <property type="molecule type" value="Genomic_DNA"/>
</dbReference>
<dbReference type="STRING" id="1068978.AMETH_0742"/>
<keyword evidence="1" id="KW-1133">Transmembrane helix</keyword>
<dbReference type="KEGG" id="amq:AMETH_0742"/>
<dbReference type="eggNOG" id="ENOG5033E7G">
    <property type="taxonomic scope" value="Bacteria"/>
</dbReference>
<dbReference type="OrthoDB" id="4578799at2"/>
<proteinExistence type="predicted"/>
<dbReference type="PATRIC" id="fig|1068978.7.peg.777"/>
<feature type="transmembrane region" description="Helical" evidence="1">
    <location>
        <begin position="197"/>
        <end position="219"/>
    </location>
</feature>
<keyword evidence="3" id="KW-1185">Reference proteome</keyword>
<dbReference type="RefSeq" id="WP_017986694.1">
    <property type="nucleotide sequence ID" value="NZ_AQUL01000001.1"/>
</dbReference>
<feature type="transmembrane region" description="Helical" evidence="1">
    <location>
        <begin position="260"/>
        <end position="282"/>
    </location>
</feature>
<organism evidence="2 3">
    <name type="scientific">Amycolatopsis methanolica 239</name>
    <dbReference type="NCBI Taxonomy" id="1068978"/>
    <lineage>
        <taxon>Bacteria</taxon>
        <taxon>Bacillati</taxon>
        <taxon>Actinomycetota</taxon>
        <taxon>Actinomycetes</taxon>
        <taxon>Pseudonocardiales</taxon>
        <taxon>Pseudonocardiaceae</taxon>
        <taxon>Amycolatopsis</taxon>
        <taxon>Amycolatopsis methanolica group</taxon>
    </lineage>
</organism>
<feature type="transmembrane region" description="Helical" evidence="1">
    <location>
        <begin position="115"/>
        <end position="132"/>
    </location>
</feature>
<gene>
    <name evidence="2" type="ORF">AMETH_0742</name>
</gene>
<name>A0A076MJA9_AMYME</name>
<keyword evidence="1" id="KW-0812">Transmembrane</keyword>
<sequence length="450" mass="47086">MNRTRTATVAASVAWVLAATWLQLMRGPGLRAYDVVWAEDGGVFLNQAMRHSLWHNLVTPHAGYLQVIAKLIAQPVAALPLAWAAAALATGAALVVALISLLVWFHSGRVLRSPWARVLVTAVVPLLPQAGFEVNAAVNDLHWYLAYAAFWVLVAPPRSVAGQVGSAAVVALAALSDPLTALVLPAAIVGIVRSPRRLLACVTPAVMLVALAVQGWVHLTRAAGYRASETVLGELPSIYGLRVLLSALTGDRLLGPVYQWAGLVLVAVVGAVAALVAGFLLWRADRVGRQVAAVGLVCSVAYLVVPVGLRGTGGFLERAEFSLNGSRYTIVPLLLLWVAVAALLDRLRPRTVVGGVVAVFLSVQVLSDWAAPSVRTGGPSWRASVAEARAACSAPARPSQPAPLVAEEDGRYAVPIVPGPDDVTIVVAPVPPPGEPLLFAVVAPCAEVRG</sequence>
<reference evidence="2 3" key="1">
    <citation type="submission" date="2014-07" db="EMBL/GenBank/DDBJ databases">
        <title>Whole Genome Sequence of the Amycolatopsis methanolica 239.</title>
        <authorList>
            <person name="Tang B."/>
        </authorList>
    </citation>
    <scope>NUCLEOTIDE SEQUENCE [LARGE SCALE GENOMIC DNA]</scope>
    <source>
        <strain evidence="2 3">239</strain>
    </source>
</reference>
<feature type="transmembrane region" description="Helical" evidence="1">
    <location>
        <begin position="291"/>
        <end position="308"/>
    </location>
</feature>
<protein>
    <submittedName>
        <fullName evidence="2">Uncharacterized protein</fullName>
    </submittedName>
</protein>
<evidence type="ECO:0000313" key="2">
    <source>
        <dbReference type="EMBL" id="AIJ20834.1"/>
    </source>
</evidence>
<accession>A0A076MJA9</accession>